<gene>
    <name evidence="2" type="ORF">AMK68_02930</name>
</gene>
<dbReference type="EMBL" id="LIZY01000057">
    <property type="protein sequence ID" value="KPJ63873.1"/>
    <property type="molecule type" value="Genomic_DNA"/>
</dbReference>
<dbReference type="InterPro" id="IPR036610">
    <property type="entry name" value="PEBP-like_sf"/>
</dbReference>
<feature type="region of interest" description="Disordered" evidence="1">
    <location>
        <begin position="1"/>
        <end position="34"/>
    </location>
</feature>
<protein>
    <recommendedName>
        <fullName evidence="4">Phosphatidylethanolamine-binding protein</fullName>
    </recommendedName>
</protein>
<dbReference type="NCBIfam" id="TIGR00481">
    <property type="entry name" value="YbhB/YbcL family Raf kinase inhibitor-like protein"/>
    <property type="match status" value="1"/>
</dbReference>
<reference evidence="2 3" key="1">
    <citation type="journal article" date="2015" name="Microbiome">
        <title>Genomic resolution of linkages in carbon, nitrogen, and sulfur cycling among widespread estuary sediment bacteria.</title>
        <authorList>
            <person name="Baker B.J."/>
            <person name="Lazar C.S."/>
            <person name="Teske A.P."/>
            <person name="Dick G.J."/>
        </authorList>
    </citation>
    <scope>NUCLEOTIDE SEQUENCE [LARGE SCALE GENOMIC DNA]</scope>
    <source>
        <strain evidence="2">DG_56</strain>
    </source>
</reference>
<evidence type="ECO:0000313" key="2">
    <source>
        <dbReference type="EMBL" id="KPJ63873.1"/>
    </source>
</evidence>
<dbReference type="SUPFAM" id="SSF49777">
    <property type="entry name" value="PEBP-like"/>
    <property type="match status" value="1"/>
</dbReference>
<organism evidence="2 3">
    <name type="scientific">candidate division KD3-62 bacterium DG_56</name>
    <dbReference type="NCBI Taxonomy" id="1704032"/>
    <lineage>
        <taxon>Bacteria</taxon>
        <taxon>candidate division KD3-62</taxon>
    </lineage>
</organism>
<evidence type="ECO:0008006" key="4">
    <source>
        <dbReference type="Google" id="ProtNLM"/>
    </source>
</evidence>
<comment type="caution">
    <text evidence="2">The sequence shown here is derived from an EMBL/GenBank/DDBJ whole genome shotgun (WGS) entry which is preliminary data.</text>
</comment>
<name>A0A0S7XN10_9BACT</name>
<accession>A0A0S7XN10</accession>
<dbReference type="Pfam" id="PF01161">
    <property type="entry name" value="PBP"/>
    <property type="match status" value="1"/>
</dbReference>
<dbReference type="AlphaFoldDB" id="A0A0S7XN10"/>
<sequence length="156" mass="16863">MAWSLSSSAFENDGEIPKKHTCDGEDVSPPLSWEAAPEEAKELALICDDPDAPVGTFTHWVIWGMSPKLRSLPEAIPDMESPFAMAGSSQGKNDFGKIGYGGPCPPRGAPHHYHFRLYALDTATDLKPGSSKAELLKAMEGHIVARAELVGLYGRK</sequence>
<dbReference type="PANTHER" id="PTHR30289:SF1">
    <property type="entry name" value="PEBP (PHOSPHATIDYLETHANOLAMINE-BINDING PROTEIN) FAMILY PROTEIN"/>
    <property type="match status" value="1"/>
</dbReference>
<dbReference type="CDD" id="cd00865">
    <property type="entry name" value="PEBP_bact_arch"/>
    <property type="match status" value="1"/>
</dbReference>
<dbReference type="Proteomes" id="UP000052020">
    <property type="component" value="Unassembled WGS sequence"/>
</dbReference>
<dbReference type="InterPro" id="IPR008914">
    <property type="entry name" value="PEBP"/>
</dbReference>
<dbReference type="InterPro" id="IPR005247">
    <property type="entry name" value="YbhB_YbcL/LppC-like"/>
</dbReference>
<dbReference type="PANTHER" id="PTHR30289">
    <property type="entry name" value="UNCHARACTERIZED PROTEIN YBCL-RELATED"/>
    <property type="match status" value="1"/>
</dbReference>
<proteinExistence type="predicted"/>
<dbReference type="Gene3D" id="3.90.280.10">
    <property type="entry name" value="PEBP-like"/>
    <property type="match status" value="1"/>
</dbReference>
<feature type="compositionally biased region" description="Polar residues" evidence="1">
    <location>
        <begin position="1"/>
        <end position="10"/>
    </location>
</feature>
<evidence type="ECO:0000256" key="1">
    <source>
        <dbReference type="SAM" id="MobiDB-lite"/>
    </source>
</evidence>
<evidence type="ECO:0000313" key="3">
    <source>
        <dbReference type="Proteomes" id="UP000052020"/>
    </source>
</evidence>